<name>A0ABV9I5Q2_9DEIO</name>
<reference evidence="11" key="1">
    <citation type="journal article" date="2019" name="Int. J. Syst. Evol. Microbiol.">
        <title>The Global Catalogue of Microorganisms (GCM) 10K type strain sequencing project: providing services to taxonomists for standard genome sequencing and annotation.</title>
        <authorList>
            <consortium name="The Broad Institute Genomics Platform"/>
            <consortium name="The Broad Institute Genome Sequencing Center for Infectious Disease"/>
            <person name="Wu L."/>
            <person name="Ma J."/>
        </authorList>
    </citation>
    <scope>NUCLEOTIDE SEQUENCE [LARGE SCALE GENOMIC DNA]</scope>
    <source>
        <strain evidence="11">CCUG 55995</strain>
    </source>
</reference>
<dbReference type="InterPro" id="IPR000983">
    <property type="entry name" value="Bac_GSPG_pilin"/>
</dbReference>
<keyword evidence="4 9" id="KW-0812">Transmembrane</keyword>
<evidence type="ECO:0000256" key="5">
    <source>
        <dbReference type="ARBA" id="ARBA00022764"/>
    </source>
</evidence>
<dbReference type="NCBIfam" id="TIGR02532">
    <property type="entry name" value="IV_pilin_GFxxxE"/>
    <property type="match status" value="1"/>
</dbReference>
<protein>
    <submittedName>
        <fullName evidence="10">Type II secretion system protein</fullName>
    </submittedName>
</protein>
<dbReference type="InterPro" id="IPR012902">
    <property type="entry name" value="N_methyl_site"/>
</dbReference>
<organism evidence="10 11">
    <name type="scientific">Deinococcus hohokamensis</name>
    <dbReference type="NCBI Taxonomy" id="309883"/>
    <lineage>
        <taxon>Bacteria</taxon>
        <taxon>Thermotogati</taxon>
        <taxon>Deinococcota</taxon>
        <taxon>Deinococci</taxon>
        <taxon>Deinococcales</taxon>
        <taxon>Deinococcaceae</taxon>
        <taxon>Deinococcus</taxon>
    </lineage>
</organism>
<evidence type="ECO:0000256" key="9">
    <source>
        <dbReference type="SAM" id="Phobius"/>
    </source>
</evidence>
<dbReference type="EMBL" id="JBHSEI010000001">
    <property type="protein sequence ID" value="MFC4637173.1"/>
    <property type="molecule type" value="Genomic_DNA"/>
</dbReference>
<evidence type="ECO:0000256" key="4">
    <source>
        <dbReference type="ARBA" id="ARBA00022692"/>
    </source>
</evidence>
<dbReference type="RefSeq" id="WP_380060206.1">
    <property type="nucleotide sequence ID" value="NZ_JBHSEI010000001.1"/>
</dbReference>
<comment type="subcellular location">
    <subcellularLocation>
        <location evidence="1">Cell outer membrane</location>
        <topology evidence="1">Single-pass membrane protein</topology>
    </subcellularLocation>
    <subcellularLocation>
        <location evidence="2">Periplasm</location>
    </subcellularLocation>
</comment>
<dbReference type="Proteomes" id="UP001595952">
    <property type="component" value="Unassembled WGS sequence"/>
</dbReference>
<keyword evidence="11" id="KW-1185">Reference proteome</keyword>
<dbReference type="Gene3D" id="3.30.700.10">
    <property type="entry name" value="Glycoprotein, Type 4 Pilin"/>
    <property type="match status" value="1"/>
</dbReference>
<evidence type="ECO:0000256" key="6">
    <source>
        <dbReference type="ARBA" id="ARBA00022989"/>
    </source>
</evidence>
<dbReference type="PROSITE" id="PS00409">
    <property type="entry name" value="PROKAR_NTER_METHYL"/>
    <property type="match status" value="1"/>
</dbReference>
<gene>
    <name evidence="10" type="ORF">ACFO0D_02345</name>
</gene>
<sequence>MKNQTQGFTLIELLIVIAIIGILAAVLIPNLLGARKRAYDTSAQACAKSIQTAEATYQIDKQGYITITKAGGTADNIVLAAADTNGAAVSPVTNQAALDLGLSSNCAGKEITIAGAGATSSTAYSITVADSRGSKTFTVTPNSLN</sequence>
<evidence type="ECO:0000256" key="7">
    <source>
        <dbReference type="ARBA" id="ARBA00023136"/>
    </source>
</evidence>
<evidence type="ECO:0000256" key="2">
    <source>
        <dbReference type="ARBA" id="ARBA00004418"/>
    </source>
</evidence>
<dbReference type="PRINTS" id="PR00813">
    <property type="entry name" value="BCTERIALGSPG"/>
</dbReference>
<dbReference type="Pfam" id="PF07963">
    <property type="entry name" value="N_methyl"/>
    <property type="match status" value="1"/>
</dbReference>
<evidence type="ECO:0000256" key="8">
    <source>
        <dbReference type="ARBA" id="ARBA00023237"/>
    </source>
</evidence>
<evidence type="ECO:0000256" key="1">
    <source>
        <dbReference type="ARBA" id="ARBA00004203"/>
    </source>
</evidence>
<feature type="transmembrane region" description="Helical" evidence="9">
    <location>
        <begin position="6"/>
        <end position="28"/>
    </location>
</feature>
<evidence type="ECO:0000313" key="10">
    <source>
        <dbReference type="EMBL" id="MFC4637173.1"/>
    </source>
</evidence>
<keyword evidence="8" id="KW-0998">Cell outer membrane</keyword>
<evidence type="ECO:0000256" key="3">
    <source>
        <dbReference type="ARBA" id="ARBA00022481"/>
    </source>
</evidence>
<keyword evidence="5" id="KW-0574">Periplasm</keyword>
<proteinExistence type="predicted"/>
<keyword evidence="3" id="KW-0488">Methylation</keyword>
<dbReference type="PANTHER" id="PTHR30093:SF44">
    <property type="entry name" value="TYPE II SECRETION SYSTEM CORE PROTEIN G"/>
    <property type="match status" value="1"/>
</dbReference>
<accession>A0ABV9I5Q2</accession>
<evidence type="ECO:0000313" key="11">
    <source>
        <dbReference type="Proteomes" id="UP001595952"/>
    </source>
</evidence>
<comment type="caution">
    <text evidence="10">The sequence shown here is derived from an EMBL/GenBank/DDBJ whole genome shotgun (WGS) entry which is preliminary data.</text>
</comment>
<keyword evidence="7 9" id="KW-0472">Membrane</keyword>
<keyword evidence="6 9" id="KW-1133">Transmembrane helix</keyword>
<dbReference type="SUPFAM" id="SSF54523">
    <property type="entry name" value="Pili subunits"/>
    <property type="match status" value="1"/>
</dbReference>
<dbReference type="InterPro" id="IPR045584">
    <property type="entry name" value="Pilin-like"/>
</dbReference>
<dbReference type="PANTHER" id="PTHR30093">
    <property type="entry name" value="GENERAL SECRETION PATHWAY PROTEIN G"/>
    <property type="match status" value="1"/>
</dbReference>